<accession>A0ABT8E091</accession>
<comment type="caution">
    <text evidence="2">The sequence shown here is derived from an EMBL/GenBank/DDBJ whole genome shotgun (WGS) entry which is preliminary data.</text>
</comment>
<gene>
    <name evidence="2" type="ORF">QWJ38_23255</name>
</gene>
<proteinExistence type="predicted"/>
<evidence type="ECO:0000259" key="1">
    <source>
        <dbReference type="Pfam" id="PF10881"/>
    </source>
</evidence>
<feature type="domain" description="DUF2726" evidence="1">
    <location>
        <begin position="43"/>
        <end position="139"/>
    </location>
</feature>
<dbReference type="Pfam" id="PF10881">
    <property type="entry name" value="DUF2726"/>
    <property type="match status" value="1"/>
</dbReference>
<sequence>MKFPLTLIALCAIAFVAILILGRAATGRKGRKATGNAWKRPPLTEREQAMYFRLSQAMPDSVVLAQVAFSALLDTKDRPTRATFNRKMADFVVCSKAFEVIAVVELDDASHRGRESQDAKRAALLTAAGYKVMRFKSVPDTAPLLEAFARLGLPAARAQKI</sequence>
<dbReference type="Proteomes" id="UP001228044">
    <property type="component" value="Unassembled WGS sequence"/>
</dbReference>
<keyword evidence="3" id="KW-1185">Reference proteome</keyword>
<dbReference type="InterPro" id="IPR024402">
    <property type="entry name" value="DUF2726"/>
</dbReference>
<evidence type="ECO:0000313" key="3">
    <source>
        <dbReference type="Proteomes" id="UP001228044"/>
    </source>
</evidence>
<dbReference type="EMBL" id="JAUHHC010000008">
    <property type="protein sequence ID" value="MDN3923215.1"/>
    <property type="molecule type" value="Genomic_DNA"/>
</dbReference>
<name>A0ABT8E091_9BURK</name>
<evidence type="ECO:0000313" key="2">
    <source>
        <dbReference type="EMBL" id="MDN3923215.1"/>
    </source>
</evidence>
<dbReference type="RefSeq" id="WP_290361525.1">
    <property type="nucleotide sequence ID" value="NZ_JAUHHC010000008.1"/>
</dbReference>
<reference evidence="2 3" key="1">
    <citation type="submission" date="2023-06" db="EMBL/GenBank/DDBJ databases">
        <title>Pelomonas sp. PFR6 16S ribosomal RNA gene Genome sequencing and assembly.</title>
        <authorList>
            <person name="Woo H."/>
        </authorList>
    </citation>
    <scope>NUCLEOTIDE SEQUENCE [LARGE SCALE GENOMIC DNA]</scope>
    <source>
        <strain evidence="2 3">PFR6</strain>
    </source>
</reference>
<protein>
    <submittedName>
        <fullName evidence="2">DUF2726 domain-containing protein</fullName>
    </submittedName>
</protein>
<organism evidence="2 3">
    <name type="scientific">Roseateles violae</name>
    <dbReference type="NCBI Taxonomy" id="3058042"/>
    <lineage>
        <taxon>Bacteria</taxon>
        <taxon>Pseudomonadati</taxon>
        <taxon>Pseudomonadota</taxon>
        <taxon>Betaproteobacteria</taxon>
        <taxon>Burkholderiales</taxon>
        <taxon>Sphaerotilaceae</taxon>
        <taxon>Roseateles</taxon>
    </lineage>
</organism>